<evidence type="ECO:0000313" key="2">
    <source>
        <dbReference type="Proteomes" id="UP000824881"/>
    </source>
</evidence>
<protein>
    <submittedName>
        <fullName evidence="1">Uncharacterized protein</fullName>
    </submittedName>
</protein>
<dbReference type="EMBL" id="WQMT02000001">
    <property type="protein sequence ID" value="KAG9227097.1"/>
    <property type="molecule type" value="Genomic_DNA"/>
</dbReference>
<sequence>MAQDASSSSWAGIDGVEDPWRFFLWLLERGVAGGLSLVFPDIALDLFVRALCPASIQIPTARIVRSPPAASHPFAEGYNTTKLLRHDLIQRPAHMMPTS</sequence>
<evidence type="ECO:0000313" key="1">
    <source>
        <dbReference type="EMBL" id="KAG9227097.1"/>
    </source>
</evidence>
<comment type="caution">
    <text evidence="1">The sequence shown here is derived from an EMBL/GenBank/DDBJ whole genome shotgun (WGS) entry which is preliminary data.</text>
</comment>
<name>A0ACB7J947_PLECO</name>
<organism evidence="1 2">
    <name type="scientific">Pleurotus cornucopiae</name>
    <name type="common">Cornucopia mushroom</name>
    <dbReference type="NCBI Taxonomy" id="5321"/>
    <lineage>
        <taxon>Eukaryota</taxon>
        <taxon>Fungi</taxon>
        <taxon>Dikarya</taxon>
        <taxon>Basidiomycota</taxon>
        <taxon>Agaricomycotina</taxon>
        <taxon>Agaricomycetes</taxon>
        <taxon>Agaricomycetidae</taxon>
        <taxon>Agaricales</taxon>
        <taxon>Pleurotineae</taxon>
        <taxon>Pleurotaceae</taxon>
        <taxon>Pleurotus</taxon>
    </lineage>
</organism>
<keyword evidence="2" id="KW-1185">Reference proteome</keyword>
<reference evidence="1 2" key="1">
    <citation type="journal article" date="2021" name="Appl. Environ. Microbiol.">
        <title>Genetic linkage and physical mapping for an oyster mushroom Pleurotus cornucopiae and QTL analysis for the trait cap color.</title>
        <authorList>
            <person name="Zhang Y."/>
            <person name="Gao W."/>
            <person name="Sonnenberg A."/>
            <person name="Chen Q."/>
            <person name="Zhang J."/>
            <person name="Huang C."/>
        </authorList>
    </citation>
    <scope>NUCLEOTIDE SEQUENCE [LARGE SCALE GENOMIC DNA]</scope>
    <source>
        <strain evidence="1">CCMSSC00406</strain>
    </source>
</reference>
<accession>A0ACB7J947</accession>
<gene>
    <name evidence="1" type="ORF">CCMSSC00406_0009629</name>
</gene>
<proteinExistence type="predicted"/>
<dbReference type="Proteomes" id="UP000824881">
    <property type="component" value="Unassembled WGS sequence"/>
</dbReference>